<keyword evidence="1" id="KW-0812">Transmembrane</keyword>
<dbReference type="SUPFAM" id="SSF51197">
    <property type="entry name" value="Clavaminate synthase-like"/>
    <property type="match status" value="1"/>
</dbReference>
<dbReference type="PROSITE" id="PS51257">
    <property type="entry name" value="PROKAR_LIPOPROTEIN"/>
    <property type="match status" value="1"/>
</dbReference>
<keyword evidence="1" id="KW-1133">Transmembrane helix</keyword>
<dbReference type="PANTHER" id="PTHR12461">
    <property type="entry name" value="HYPOXIA-INDUCIBLE FACTOR 1 ALPHA INHIBITOR-RELATED"/>
    <property type="match status" value="1"/>
</dbReference>
<keyword evidence="4" id="KW-1185">Reference proteome</keyword>
<proteinExistence type="predicted"/>
<gene>
    <name evidence="3" type="ORF">PTSG_04113</name>
</gene>
<dbReference type="EMBL" id="GL832963">
    <property type="protein sequence ID" value="EGD83505.1"/>
    <property type="molecule type" value="Genomic_DNA"/>
</dbReference>
<dbReference type="PANTHER" id="PTHR12461:SF105">
    <property type="entry name" value="HYPOXIA-INDUCIBLE FACTOR 1-ALPHA INHIBITOR"/>
    <property type="match status" value="1"/>
</dbReference>
<dbReference type="KEGG" id="sre:PTSG_04113"/>
<dbReference type="PROSITE" id="PS51184">
    <property type="entry name" value="JMJC"/>
    <property type="match status" value="1"/>
</dbReference>
<evidence type="ECO:0000259" key="2">
    <source>
        <dbReference type="PROSITE" id="PS51184"/>
    </source>
</evidence>
<dbReference type="OrthoDB" id="438164at2759"/>
<feature type="domain" description="JmjC" evidence="2">
    <location>
        <begin position="268"/>
        <end position="431"/>
    </location>
</feature>
<dbReference type="Proteomes" id="UP000007799">
    <property type="component" value="Unassembled WGS sequence"/>
</dbReference>
<evidence type="ECO:0000313" key="3">
    <source>
        <dbReference type="EMBL" id="EGD83505.1"/>
    </source>
</evidence>
<dbReference type="RefSeq" id="XP_004995009.1">
    <property type="nucleotide sequence ID" value="XM_004994952.1"/>
</dbReference>
<keyword evidence="1" id="KW-0472">Membrane</keyword>
<evidence type="ECO:0000256" key="1">
    <source>
        <dbReference type="SAM" id="Phobius"/>
    </source>
</evidence>
<dbReference type="OMA" id="WGHAFIT"/>
<dbReference type="SMART" id="SM00558">
    <property type="entry name" value="JmjC"/>
    <property type="match status" value="1"/>
</dbReference>
<dbReference type="GeneID" id="16075587"/>
<protein>
    <recommendedName>
        <fullName evidence="2">JmjC domain-containing protein</fullName>
    </recommendedName>
</protein>
<dbReference type="AlphaFoldDB" id="F2U6M3"/>
<accession>F2U6M3</accession>
<dbReference type="InterPro" id="IPR041667">
    <property type="entry name" value="Cupin_8"/>
</dbReference>
<dbReference type="InParanoid" id="F2U6M3"/>
<organism evidence="4">
    <name type="scientific">Salpingoeca rosetta (strain ATCC 50818 / BSB-021)</name>
    <dbReference type="NCBI Taxonomy" id="946362"/>
    <lineage>
        <taxon>Eukaryota</taxon>
        <taxon>Choanoflagellata</taxon>
        <taxon>Craspedida</taxon>
        <taxon>Salpingoecidae</taxon>
        <taxon>Salpingoeca</taxon>
    </lineage>
</organism>
<reference evidence="3" key="1">
    <citation type="submission" date="2009-08" db="EMBL/GenBank/DDBJ databases">
        <title>Annotation of Salpingoeca rosetta.</title>
        <authorList>
            <consortium name="The Broad Institute Genome Sequencing Platform"/>
            <person name="Russ C."/>
            <person name="Cuomo C."/>
            <person name="Burger G."/>
            <person name="Gray M.W."/>
            <person name="Holland P.W.H."/>
            <person name="King N."/>
            <person name="Lang F.B.F."/>
            <person name="Roger A.J."/>
            <person name="Ruiz-Trillo I."/>
            <person name="Young S.K."/>
            <person name="Zeng Q."/>
            <person name="Gargeya S."/>
            <person name="Alvarado L."/>
            <person name="Berlin A."/>
            <person name="Chapman S.B."/>
            <person name="Chen Z."/>
            <person name="Freedman E."/>
            <person name="Gellesch M."/>
            <person name="Goldberg J."/>
            <person name="Griggs A."/>
            <person name="Gujja S."/>
            <person name="Heilman E."/>
            <person name="Heiman D."/>
            <person name="Howarth C."/>
            <person name="Mehta T."/>
            <person name="Neiman D."/>
            <person name="Pearson M."/>
            <person name="Roberts A."/>
            <person name="Saif S."/>
            <person name="Shea T."/>
            <person name="Shenoy N."/>
            <person name="Sisk P."/>
            <person name="Stolte C."/>
            <person name="Sykes S."/>
            <person name="White J."/>
            <person name="Yandava C."/>
            <person name="Haas B."/>
            <person name="Nusbaum C."/>
            <person name="Birren B."/>
        </authorList>
    </citation>
    <scope>NUCLEOTIDE SEQUENCE [LARGE SCALE GENOMIC DNA]</scope>
    <source>
        <strain evidence="3">ATCC 50818</strain>
    </source>
</reference>
<feature type="transmembrane region" description="Helical" evidence="1">
    <location>
        <begin position="7"/>
        <end position="30"/>
    </location>
</feature>
<dbReference type="InterPro" id="IPR003347">
    <property type="entry name" value="JmjC_dom"/>
</dbReference>
<sequence length="621" mass="66960">MRRAARGVVWPASLAAVVVVVVTVVVVVAGGGGCVAASGCEGDGAIESTTARSSGDQWWQAVRTLGARKKKASAADDTDAGANEPEVDALLSELLDALRARSECPLEPLLQQREPIHVQGAGALLDWPCLHWTPEQLATSWPPPKVMRDVKALPSLNSSYMFPSDQPLAQYPEVYNATWRPHFSRHNLTTDAFFAHMACAEGDKAACTSVQNTNPELLRVGNSSVCDDGLNETCAADEDAAVCSGGCSDEAATGAATPTMSGRSGDEVRLNFAGPLDDLGELASDFPFAAAVPCGLEHEDHFEVRPYVWIAERGARTPTHYDVFNNVYFQVYGNKTFLLAPPSTHKQLKLQSALHPAHRSAQRQLSRIHMNFYTGEASAVPVYRVTLQPGDVLTIPALWLHEVIADTPSISVNTWSGARATFVSDQAGSELERVFSHDELLHAATAPLILREMLVLIYQDLAITDDEWVTLLLDELLMDRYGSIDVPFQCTTNHDGGMREAAHANGDGAASGGEQTHMRALCARVCRSRSSLSATNTTTPPPSCRHDEVDAFIANANVVLQDIQGTVRNVVADLKQVQELVGDGGRAMFNTLLLNMVERAAAHLVGPTHVAQFIYDSICCV</sequence>
<evidence type="ECO:0000313" key="4">
    <source>
        <dbReference type="Proteomes" id="UP000007799"/>
    </source>
</evidence>
<name>F2U6M3_SALR5</name>
<dbReference type="Pfam" id="PF13621">
    <property type="entry name" value="Cupin_8"/>
    <property type="match status" value="1"/>
</dbReference>
<dbReference type="eggNOG" id="KOG2132">
    <property type="taxonomic scope" value="Eukaryota"/>
</dbReference>
<dbReference type="Gene3D" id="2.60.120.650">
    <property type="entry name" value="Cupin"/>
    <property type="match status" value="1"/>
</dbReference>